<name>A0ABV5JGA4_9RHOB</name>
<keyword evidence="3" id="KW-1185">Reference proteome</keyword>
<feature type="transmembrane region" description="Helical" evidence="1">
    <location>
        <begin position="47"/>
        <end position="68"/>
    </location>
</feature>
<gene>
    <name evidence="2" type="ORF">ACFFUT_08470</name>
</gene>
<sequence>MIWEFAFWFGLALSLVAGFFYFRELGDISQMFFRIKRHNLVWVIRHEYKIVGAGLAGALACTLAHWLAEAGSGWFWWPALIIWGLFYLFPYVWLHTGMRTKTGNAKYYSLKEARQFVSPSNEVLVIVNNGIARAHPDAELLRPHVVGNSQGFDGADIQMTYCGMSNLGLAFEPRIEGKPVKLEVMAQIANNLILRDNNTGEPVQQILGTRECEIAQGTGMTPWPTFRMTFRGFEKAYPEGTVYINKPSSNPFLKILDTAQDMMFTWGIRAQHRIEAPLIDNMTRSDDRLPNKTYIWGVNIGSDATCYTDEFVKRHEGPINTSVGGRGIVVAYDASFESLGIWFNDSGAPVSEIDFYGQSDQGQLTRVETLKPGMFWHVWAEYFPHTDINRTEREPVRCAG</sequence>
<keyword evidence="1" id="KW-0472">Membrane</keyword>
<dbReference type="Proteomes" id="UP001589683">
    <property type="component" value="Unassembled WGS sequence"/>
</dbReference>
<keyword evidence="1" id="KW-0812">Transmembrane</keyword>
<proteinExistence type="predicted"/>
<dbReference type="Pfam" id="PF11376">
    <property type="entry name" value="DUF3179"/>
    <property type="match status" value="1"/>
</dbReference>
<feature type="transmembrane region" description="Helical" evidence="1">
    <location>
        <begin position="74"/>
        <end position="94"/>
    </location>
</feature>
<dbReference type="EMBL" id="JBHMEA010000030">
    <property type="protein sequence ID" value="MFB9231818.1"/>
    <property type="molecule type" value="Genomic_DNA"/>
</dbReference>
<feature type="transmembrane region" description="Helical" evidence="1">
    <location>
        <begin position="6"/>
        <end position="26"/>
    </location>
</feature>
<reference evidence="2 3" key="1">
    <citation type="submission" date="2024-09" db="EMBL/GenBank/DDBJ databases">
        <authorList>
            <person name="Sun Q."/>
            <person name="Mori K."/>
        </authorList>
    </citation>
    <scope>NUCLEOTIDE SEQUENCE [LARGE SCALE GENOMIC DNA]</scope>
    <source>
        <strain evidence="2 3">CECT 8726</strain>
    </source>
</reference>
<dbReference type="InterPro" id="IPR021516">
    <property type="entry name" value="DUF3179"/>
</dbReference>
<organism evidence="2 3">
    <name type="scientific">Pseudohalocynthiibacter aestuariivivens</name>
    <dbReference type="NCBI Taxonomy" id="1591409"/>
    <lineage>
        <taxon>Bacteria</taxon>
        <taxon>Pseudomonadati</taxon>
        <taxon>Pseudomonadota</taxon>
        <taxon>Alphaproteobacteria</taxon>
        <taxon>Rhodobacterales</taxon>
        <taxon>Paracoccaceae</taxon>
        <taxon>Pseudohalocynthiibacter</taxon>
    </lineage>
</organism>
<protein>
    <submittedName>
        <fullName evidence="2">DUF3179 domain-containing (Seleno)protein</fullName>
    </submittedName>
</protein>
<evidence type="ECO:0000256" key="1">
    <source>
        <dbReference type="SAM" id="Phobius"/>
    </source>
</evidence>
<accession>A0ABV5JGA4</accession>
<dbReference type="RefSeq" id="WP_213891090.1">
    <property type="nucleotide sequence ID" value="NZ_JAGFNU010000018.1"/>
</dbReference>
<keyword evidence="1" id="KW-1133">Transmembrane helix</keyword>
<evidence type="ECO:0000313" key="3">
    <source>
        <dbReference type="Proteomes" id="UP001589683"/>
    </source>
</evidence>
<comment type="caution">
    <text evidence="2">The sequence shown here is derived from an EMBL/GenBank/DDBJ whole genome shotgun (WGS) entry which is preliminary data.</text>
</comment>
<evidence type="ECO:0000313" key="2">
    <source>
        <dbReference type="EMBL" id="MFB9231818.1"/>
    </source>
</evidence>